<dbReference type="RefSeq" id="WP_058483427.1">
    <property type="nucleotide sequence ID" value="NZ_CAAAII010000001.1"/>
</dbReference>
<keyword evidence="5" id="KW-1185">Reference proteome</keyword>
<gene>
    <name evidence="4" type="ORF">Lspi_1505</name>
</gene>
<dbReference type="PATRIC" id="fig|452.5.peg.1661"/>
<proteinExistence type="predicted"/>
<organism evidence="4 5">
    <name type="scientific">Legionella spiritensis</name>
    <dbReference type="NCBI Taxonomy" id="452"/>
    <lineage>
        <taxon>Bacteria</taxon>
        <taxon>Pseudomonadati</taxon>
        <taxon>Pseudomonadota</taxon>
        <taxon>Gammaproteobacteria</taxon>
        <taxon>Legionellales</taxon>
        <taxon>Legionellaceae</taxon>
        <taxon>Legionella</taxon>
    </lineage>
</organism>
<evidence type="ECO:0000256" key="1">
    <source>
        <dbReference type="ARBA" id="ARBA00022737"/>
    </source>
</evidence>
<keyword evidence="2 3" id="KW-0040">ANK repeat</keyword>
<dbReference type="Proteomes" id="UP000054877">
    <property type="component" value="Unassembled WGS sequence"/>
</dbReference>
<dbReference type="Pfam" id="PF12796">
    <property type="entry name" value="Ank_2"/>
    <property type="match status" value="1"/>
</dbReference>
<dbReference type="SUPFAM" id="SSF48403">
    <property type="entry name" value="Ankyrin repeat"/>
    <property type="match status" value="1"/>
</dbReference>
<dbReference type="STRING" id="452.Lspi_1505"/>
<evidence type="ECO:0000313" key="4">
    <source>
        <dbReference type="EMBL" id="KTD63986.1"/>
    </source>
</evidence>
<dbReference type="Gene3D" id="1.25.40.20">
    <property type="entry name" value="Ankyrin repeat-containing domain"/>
    <property type="match status" value="1"/>
</dbReference>
<dbReference type="PROSITE" id="PS50088">
    <property type="entry name" value="ANK_REPEAT"/>
    <property type="match status" value="1"/>
</dbReference>
<evidence type="ECO:0000256" key="3">
    <source>
        <dbReference type="PROSITE-ProRule" id="PRU00023"/>
    </source>
</evidence>
<name>A0A0W0Z4D9_LEGSP</name>
<reference evidence="4 5" key="1">
    <citation type="submission" date="2015-11" db="EMBL/GenBank/DDBJ databases">
        <title>Genomic analysis of 38 Legionella species identifies large and diverse effector repertoires.</title>
        <authorList>
            <person name="Burstein D."/>
            <person name="Amaro F."/>
            <person name="Zusman T."/>
            <person name="Lifshitz Z."/>
            <person name="Cohen O."/>
            <person name="Gilbert J.A."/>
            <person name="Pupko T."/>
            <person name="Shuman H.A."/>
            <person name="Segal G."/>
        </authorList>
    </citation>
    <scope>NUCLEOTIDE SEQUENCE [LARGE SCALE GENOMIC DNA]</scope>
    <source>
        <strain evidence="4 5">Mt.St.Helens-9</strain>
    </source>
</reference>
<dbReference type="PANTHER" id="PTHR24198">
    <property type="entry name" value="ANKYRIN REPEAT AND PROTEIN KINASE DOMAIN-CONTAINING PROTEIN"/>
    <property type="match status" value="1"/>
</dbReference>
<protein>
    <submittedName>
        <fullName evidence="4">Dot/Icm T4SS effector</fullName>
    </submittedName>
</protein>
<evidence type="ECO:0000313" key="5">
    <source>
        <dbReference type="Proteomes" id="UP000054877"/>
    </source>
</evidence>
<dbReference type="InterPro" id="IPR002110">
    <property type="entry name" value="Ankyrin_rpt"/>
</dbReference>
<dbReference type="PANTHER" id="PTHR24198:SF165">
    <property type="entry name" value="ANKYRIN REPEAT-CONTAINING PROTEIN-RELATED"/>
    <property type="match status" value="1"/>
</dbReference>
<evidence type="ECO:0000256" key="2">
    <source>
        <dbReference type="ARBA" id="ARBA00023043"/>
    </source>
</evidence>
<dbReference type="SMART" id="SM00248">
    <property type="entry name" value="ANK"/>
    <property type="match status" value="3"/>
</dbReference>
<dbReference type="EMBL" id="LNYX01000014">
    <property type="protein sequence ID" value="KTD63986.1"/>
    <property type="molecule type" value="Genomic_DNA"/>
</dbReference>
<accession>A0A0W0Z4D9</accession>
<feature type="repeat" description="ANK" evidence="3">
    <location>
        <begin position="424"/>
        <end position="456"/>
    </location>
</feature>
<sequence>MITTLAKNLSLAVENLKDSKLKTLIEPHINPDANQQDELFTRQYPNHRVIRNDGRTAYRLANELTYHNPLNMLLVYAPVEVCRDICDYLLTLDDKDFVQILSTCHHHPSNDKLHERVMSTLTHYAPPAIATALLTRVQSLPASETIALLFGSSYWNRYFVQFTDLLDVQNDEITQILINMLAGIPGKDLFKLFQTTAFPLTSHAAFIDLFLLTPPLNEKQALTALALLDKFDHKELQQLLSGKTGEANLLAIIFSSQPESVINRFIPILEKIPADHLKKLLTARSAFAPDKTPLQILFSRKDCSTAAISLFERLNKDPDTLLPLLTDVSVSQCYSPLHTAVIHQNDRVIAYYLEQDKDDAKHKTVKKTMLRLARDHKHSDIEMLLLAAPIRRLIQKNALNNKNKQRCFDFLKTHPGILTTQWTQRKSLLHTAAAKGRNDMVLLLCKAGATTHCVDENGRTPLNEAIQNNHLDVLKNMAAPMSRSRMRAWVGSFPKLKETVALYEPLQNTLNKPSHQTFHQKIEQYCHENNDCYLYFLMKSGQLLGETKSEDLRTAVSEFIAQQLDKIAGVNPVHDRALQLQLMTLLFSLPGKELESLKNGPILNEDRSRKLGMILMQGLCQPAIYSSLSSREHRLILAQLSQPAIEELSLPSELARFHFLHTPFTDMPPDILLDYAQCLTIKELVDCCEQRRNPVLLILALQRLLQEDPVDEWLLGHLLPQLAQELILFNQDKPYRPDAEFLLLLNLTISGKLKQLINEKLREFPENSLLKTRLKLVFQQFKNEQPLLPDSLLRTTLQTMACDENIIGDPSYYPAYTELLSALAPDETTMILQALDKILQPSLSDAFTHAIYYPKLENNEETLSFLFHQFNQAVVRGLLARTDRNDYIHYVCHWFYDLRDPSLDEQMYGQLEDLISKSDPSLWHDVQTRMTHLLQKYDASLYLLTDLRVLLLETPLNMERIVSRLDEAGYETLIQLREYCFLIKNNDFTAIIDYVLEARRISLQVNHFPISGFSSGSESIKYWLDSALNHLDHQQKRALSIHALTTGLYLNEHSAKERLRHLTALLENHSGSIDSHAMVRIIQSYLPLLKEDVTSDGSQLFIMTLHNFFEHTRLSVVNKVIASLDTELLDLITQYCLHNLSTTDLETQTACRSVMTLLCQASESDSAGLKQIKHRLGHQDLDIIHDKTLKKIATSVLTEDKASLLDHTINGVWIQRLLTSPRFVSACSPQTLQELVERYRLVSLTLKQDEFNRLNSGLRQKMAFYRHHNNCLTRLEHRIKDSGQSVTALLEKRQRLLQFRASDSIRALLTQLEDNCFELRKDNPDRANAALNVLYTHYNNHLSGLRSDWLFKIADFVVTRSIGSKGDIAIAQNTLSGWLQRYLPHKTFEQHELSRKTAVFLYDINGKKIGFINESNRAMTFIDDEPRSFIELPGYRPGTLFYDRNRTIMGELTPSGEIKRENIFQKHTSALLVAKVPGDQLSQSPAALNLLIADILNENDLDKLYNESDSEKQSWIEEKIYGYLKTCRKTLHIDCFKIIIDRYSRDTVYSLLAVMPSAANAHHLLEVMLAHEDTRHELFSSERQNQFHTYLKNHNAQLIFAQFLLNHHNKPWFSQGLQAFATFAKETGQADLLIDALHRLHKHTYKHKTVREEQYDRVLTALLDGEEISSVIWKDFLNADQTSIIQNVDNRLAMFFKRRHCTPNIIKLNEQSDWSQSYQYRLILLILDKQRDEFFRQQELRYDKKNCWTARELGQYSHFVKMHGKTTAQIDRKNTIADYLISELVFRCANFGDNSLFYTTDKKFDGDFARKNLHRSYLNAIAARHYLPDSLTNLCKRLKNWFNRAPKQSRLVIEELKANQAIIDWKKVNDQTWDVNNSMTSLPIISAYLVNYSGSKDPLVRLITDYCTHPEFQKNSANFYPLTNVMIHLPDRDVSACLFSVLEDILSTAPELMDYTIFSHLASCYANRHVKRDMTPHEQQLALTKHFGLQQKYALVQRCCHLSRENQRHNKEPGVIQLIKKIETEARTEQKLGQHIGKWYFNLWQFVKRFWHYGHKGINHPTEFVTFCDSNSPYTTPVKSPDNIRTPEIGGQVITAQLVQHEKLQIFKKRYEKFLQEEARKKMKGATASYNVATEKATFFSCSKEHRRSSDGSTTAPVDNPISLLDTKNTCALYSVVVEGIRV</sequence>
<dbReference type="InterPro" id="IPR036770">
    <property type="entry name" value="Ankyrin_rpt-contain_sf"/>
</dbReference>
<comment type="caution">
    <text evidence="4">The sequence shown here is derived from an EMBL/GenBank/DDBJ whole genome shotgun (WGS) entry which is preliminary data.</text>
</comment>
<keyword evidence="1" id="KW-0677">Repeat</keyword>